<dbReference type="Pfam" id="PF00174">
    <property type="entry name" value="Oxidored_molyb"/>
    <property type="match status" value="1"/>
</dbReference>
<dbReference type="OrthoDB" id="9778777at2"/>
<dbReference type="EMBL" id="CP000473">
    <property type="protein sequence ID" value="ABJ84194.1"/>
    <property type="molecule type" value="Genomic_DNA"/>
</dbReference>
<accession>Q022A9</accession>
<dbReference type="eggNOG" id="COG2041">
    <property type="taxonomic scope" value="Bacteria"/>
</dbReference>
<dbReference type="InParanoid" id="Q022A9"/>
<dbReference type="InterPro" id="IPR000572">
    <property type="entry name" value="OxRdtase_Mopterin-bd_dom"/>
</dbReference>
<dbReference type="AlphaFoldDB" id="Q022A9"/>
<proteinExistence type="predicted"/>
<reference evidence="2" key="1">
    <citation type="submission" date="2006-10" db="EMBL/GenBank/DDBJ databases">
        <title>Complete sequence of Solibacter usitatus Ellin6076.</title>
        <authorList>
            <consortium name="US DOE Joint Genome Institute"/>
            <person name="Copeland A."/>
            <person name="Lucas S."/>
            <person name="Lapidus A."/>
            <person name="Barry K."/>
            <person name="Detter J.C."/>
            <person name="Glavina del Rio T."/>
            <person name="Hammon N."/>
            <person name="Israni S."/>
            <person name="Dalin E."/>
            <person name="Tice H."/>
            <person name="Pitluck S."/>
            <person name="Thompson L.S."/>
            <person name="Brettin T."/>
            <person name="Bruce D."/>
            <person name="Han C."/>
            <person name="Tapia R."/>
            <person name="Gilna P."/>
            <person name="Schmutz J."/>
            <person name="Larimer F."/>
            <person name="Land M."/>
            <person name="Hauser L."/>
            <person name="Kyrpides N."/>
            <person name="Mikhailova N."/>
            <person name="Janssen P.H."/>
            <person name="Kuske C.R."/>
            <person name="Richardson P."/>
        </authorList>
    </citation>
    <scope>NUCLEOTIDE SEQUENCE</scope>
    <source>
        <strain evidence="2">Ellin6076</strain>
    </source>
</reference>
<protein>
    <submittedName>
        <fullName evidence="2">Oxidoreductase, molybdopterin binding</fullName>
    </submittedName>
</protein>
<dbReference type="SUPFAM" id="SSF56524">
    <property type="entry name" value="Oxidoreductase molybdopterin-binding domain"/>
    <property type="match status" value="1"/>
</dbReference>
<feature type="domain" description="Oxidoreductase molybdopterin-binding" evidence="1">
    <location>
        <begin position="96"/>
        <end position="227"/>
    </location>
</feature>
<dbReference type="InterPro" id="IPR036374">
    <property type="entry name" value="OxRdtase_Mopterin-bd_sf"/>
</dbReference>
<dbReference type="Gene3D" id="3.90.420.10">
    <property type="entry name" value="Oxidoreductase, molybdopterin-binding domain"/>
    <property type="match status" value="1"/>
</dbReference>
<gene>
    <name evidence="2" type="ordered locus">Acid_3217</name>
</gene>
<dbReference type="HOGENOM" id="CLU_045520_2_0_0"/>
<evidence type="ECO:0000313" key="2">
    <source>
        <dbReference type="EMBL" id="ABJ84194.1"/>
    </source>
</evidence>
<dbReference type="PANTHER" id="PTHR43032:SF2">
    <property type="entry name" value="BLL0505 PROTEIN"/>
    <property type="match status" value="1"/>
</dbReference>
<dbReference type="KEGG" id="sus:Acid_3217"/>
<evidence type="ECO:0000259" key="1">
    <source>
        <dbReference type="Pfam" id="PF00174"/>
    </source>
</evidence>
<sequence precursor="true">MSDLLSRRKWMTAGISAAGVAVAARLADRFGLIPPDWGGVWGPGETLTYACQRALVGQHAMAREFNRSQISRVAPVSGKPPKTDPYQRLLAGRFLDWRLSIDGLVARPAAFSLADLTRLPAATQITEQTCEEGWSFVAEWTGVRLSHVLHLAGVQPQARYVAAFAYDDGYDSVDMPDALHPQTLIAYAMNGRALTPDYGAPVRLKVPRQLGYKSLKFLSRLTVTDSMKSIGKGLGSWQPEGGYSWYAGI</sequence>
<dbReference type="PANTHER" id="PTHR43032">
    <property type="entry name" value="PROTEIN-METHIONINE-SULFOXIDE REDUCTASE"/>
    <property type="match status" value="1"/>
</dbReference>
<dbReference type="STRING" id="234267.Acid_3217"/>
<organism evidence="2">
    <name type="scientific">Solibacter usitatus (strain Ellin6076)</name>
    <dbReference type="NCBI Taxonomy" id="234267"/>
    <lineage>
        <taxon>Bacteria</taxon>
        <taxon>Pseudomonadati</taxon>
        <taxon>Acidobacteriota</taxon>
        <taxon>Terriglobia</taxon>
        <taxon>Bryobacterales</taxon>
        <taxon>Solibacteraceae</taxon>
        <taxon>Candidatus Solibacter</taxon>
    </lineage>
</organism>
<name>Q022A9_SOLUE</name>